<proteinExistence type="predicted"/>
<name>A0A2P1JXL3_9CAUD</name>
<dbReference type="Proteomes" id="UP000241290">
    <property type="component" value="Genome"/>
</dbReference>
<accession>A0A2P1JXL3</accession>
<evidence type="ECO:0000313" key="1">
    <source>
        <dbReference type="EMBL" id="AVO25069.1"/>
    </source>
</evidence>
<gene>
    <name evidence="1" type="primary">139</name>
    <name evidence="1" type="ORF">SEA_FINCH_139</name>
</gene>
<dbReference type="EMBL" id="MG962366">
    <property type="protein sequence ID" value="AVO25069.1"/>
    <property type="molecule type" value="Genomic_DNA"/>
</dbReference>
<reference evidence="2" key="1">
    <citation type="submission" date="2018-02" db="EMBL/GenBank/DDBJ databases">
        <authorList>
            <person name="Cohen D.B."/>
            <person name="Kent A.D."/>
        </authorList>
    </citation>
    <scope>NUCLEOTIDE SEQUENCE [LARGE SCALE GENOMIC DNA]</scope>
</reference>
<dbReference type="RefSeq" id="YP_010059161.1">
    <property type="nucleotide sequence ID" value="NC_054724.1"/>
</dbReference>
<evidence type="ECO:0000313" key="2">
    <source>
        <dbReference type="Proteomes" id="UP000241290"/>
    </source>
</evidence>
<sequence length="57" mass="6095">MPRIQITISYPVDLANYPGATTEAEALAQDVKSCEDGHIGLTELVEFASDATITVVE</sequence>
<keyword evidence="2" id="KW-1185">Reference proteome</keyword>
<protein>
    <submittedName>
        <fullName evidence="1">Uncharacterized protein</fullName>
    </submittedName>
</protein>
<dbReference type="GeneID" id="64766392"/>
<organism evidence="1 2">
    <name type="scientific">Rhodococcus phage Finch</name>
    <dbReference type="NCBI Taxonomy" id="2094144"/>
    <lineage>
        <taxon>Viruses</taxon>
        <taxon>Duplodnaviria</taxon>
        <taxon>Heunggongvirae</taxon>
        <taxon>Uroviricota</taxon>
        <taxon>Caudoviricetes</taxon>
        <taxon>Finchvirus</taxon>
        <taxon>Finchvirus finch</taxon>
    </lineage>
</organism>
<dbReference type="KEGG" id="vg:64766392"/>